<name>A0ACC1MAX1_9FUNG</name>
<protein>
    <submittedName>
        <fullName evidence="1">DEAD-box type RNA helicase</fullName>
    </submittedName>
</protein>
<dbReference type="Proteomes" id="UP001139981">
    <property type="component" value="Unassembled WGS sequence"/>
</dbReference>
<sequence>MELREHLKKVYMPENVEAFFLGIEQWDTGRIMQSLGRSMVGDSATGLIVLFDVLCSAANLLYYPDVAKATTKFIVSRIDSGSPPNTGARLLPGIIALSVCDDVRIQQWAWRSLKQVHSKHSPVSAKSIVDIFAGLFTTIASDMYSGPSYALSSSGALPPRLDKAVFPFSSSGSSMWCGLRIALGKLSDQFKQDMLLELDGLPVIVLKALLGLAGSEFVDGLRVFADIIGAAERQAVWPQIKQSLGFSPTDFVMLVLNHKVVRSHFYSDTTEPTVLSDEILGALNRKLKPVIEWVTPFIGSLSLPDDSPAIVALLDGLLYSIRSDSKVPLARAALAVHTGMAILSHCFKLPPNEKRLANGSFMLGDFLDQKLHTFVDIAQGQDPLSQSELLIASAEGLIDKMLREDLSDMVFGISTISRTAQELRDSFTPQSRSEVVIENSPPVLVRFLPLWKAVLADPQNSNIVKKALFATSYFLLFDPLPNELVKYLPAAWCVAYNRFEKDRSDIRNLLKQYLEVVANMLEDGDVELRMEFEHSTFDSLLRLLASPATSLHRASLSILCGVTLDSGDDNIDDGSATLSDMELDMACYELLKRHSGHFLHCLTEVTNNCKLLVNNSRPAYSSSTNAALLARSTVLAVTDLAGSNSTEAVAGLFFAFCDLLGAILKASLADAIRIDERGIYTSAVTVVFQTVYSMLNTMECSEFVRAAKGSSSLDENEAFHKLSVCVSEMLNYLEGNDDLKVSADIVKAFGLIASGLSISPGIKMLCPKETVQALVQGTRGYLDHKQRQSFADITDMPVWEKRAYANSKTRPVQVIFDDEEALAAVDDYDLSDLLGGDVEIIDVDAEPAQRPSNLCPSTVVVPLERVSVSDAQSPPSALPRAAAPTSVAVPAQSSLATSPASDRHAVEDDDVVEVQFTPKDAVDAQRKRQTSMDYWLPRSAKQSGTALAPTTRSHKHAPTTAAATTSTKSKKSGPQSVFGQLRSSFVQERKMLMPSAATIPRQVVKAPRSMPSVPVEAWASDHFNDPYAPLAYEPTIHARDVSKAALEELERERAAKSKQSDLQTISDDSDSSSSDDGDGDGDAATGKKKSSSGLASLMNIRKLSATRAAPRRTMLILQPNGEALSGGVRGMGASGGLFVSREAREQAQAKQKEKLRLAPSMNSLHRRLLGWEYEATGELPPDMAVSSLTKVPDWFETPTQYFDALEPLFMLESWAQFQRAKEEATGDEPGEGVLLSRMGVDDFQDLSFEMSLADVQSIYDSDVVVFSECLSREKRVTQSIPKVGAHSASGNRYANRQTFLAMVKSRAFGRDRATVTMRVYFQGARLATFLNKLVLHSTWEFCKLYSLTPTHREYSALMSLPYLGESLVKEILQPKLLARKTIGRLEVASFMKAHALNQPQAEAVVSAIKRDHGFSLIQGPPGTGKTKTILGLAGALLSQVKRSKAGNARRPNESSDVADGTTSKRPNNKLLICAPSNAAVDEIVKRLKSGIRDDDGKTFFPSVVRVGQSDSISSTVRDTTLDFLMDKALNAFSADGETSRIAGDKSISDSQTQLLLDIAGRSRREGNVVAQVSTAREEKSRAMESQRVLRQQLNEVQAENRELETQMQSLDPNNTAAMMGLREKFRQCNERRKGILQKLNNERSRAREASHNMDVTKHKIRLQILQRTDILCCTLSGSGHELLTSLGCTFDTVIIDEAAQSVELACLIPLKYGCERCILVGDPNQLPPTVLSQTAAQYMYNQSMFVRIQKSSPSLVSLLSIQYRMHPEISIFPSRLFYESRLKDGPDMDKKQAAPWHRSSRYPPFTFFNIRSGREQTGGSHSVFNMAEVDAAAQLVFSLCKDYPHLHWKQKIGIITPYKMQLRSLTEKFKQLFGPAITDAIEFNTVDGFQGQEKEVIIFSCVRAGGSGVGFLADERRMNVGLTRARKSLFVLGNADMLVANPLWRQMIDDVKTRGLLKESSLPLFGCQVRYGNTLDNLLKDASNTLDRDVDGEGSRAEFSIEEIDDDALERLNQTIKQVSRDLGSDLDGKRKHIDLGSNVSQDLATRRNAPQVAVAVDDSLNRVRDENLRKRHRPSVSSADVGLDRTERDALRPPVKSSSSNHSRSSSDDRSSEYLLSADSHAPPSARPPAQAHPNREELIAAQRQKQRSSLFIPKKRGGKSGAPGASREMHRAVALAPVPEIPVNPAPPPPPSMSPPPPPPPPSRSMPSRPTPIAPPSLSTSHSDRPQPSAPHQRPSTASNKAPRSDRDDVATPSRPKKRRAGLFRPPIGGASSSSSNGNGRGDKNRGNDREDMISGMFRR</sequence>
<comment type="caution">
    <text evidence="1">The sequence shown here is derived from an EMBL/GenBank/DDBJ whole genome shotgun (WGS) entry which is preliminary data.</text>
</comment>
<evidence type="ECO:0000313" key="2">
    <source>
        <dbReference type="Proteomes" id="UP001139981"/>
    </source>
</evidence>
<keyword evidence="1" id="KW-0347">Helicase</keyword>
<keyword evidence="2" id="KW-1185">Reference proteome</keyword>
<reference evidence="1" key="1">
    <citation type="submission" date="2022-07" db="EMBL/GenBank/DDBJ databases">
        <title>Phylogenomic reconstructions and comparative analyses of Kickxellomycotina fungi.</title>
        <authorList>
            <person name="Reynolds N.K."/>
            <person name="Stajich J.E."/>
            <person name="Barry K."/>
            <person name="Grigoriev I.V."/>
            <person name="Crous P."/>
            <person name="Smith M.E."/>
        </authorList>
    </citation>
    <scope>NUCLEOTIDE SEQUENCE</scope>
    <source>
        <strain evidence="1">CBS 190363</strain>
    </source>
</reference>
<evidence type="ECO:0000313" key="1">
    <source>
        <dbReference type="EMBL" id="KAJ2901122.1"/>
    </source>
</evidence>
<keyword evidence="1" id="KW-0547">Nucleotide-binding</keyword>
<accession>A0ACC1MAX1</accession>
<keyword evidence="1" id="KW-0378">Hydrolase</keyword>
<organism evidence="1 2">
    <name type="scientific">Coemansia aciculifera</name>
    <dbReference type="NCBI Taxonomy" id="417176"/>
    <lineage>
        <taxon>Eukaryota</taxon>
        <taxon>Fungi</taxon>
        <taxon>Fungi incertae sedis</taxon>
        <taxon>Zoopagomycota</taxon>
        <taxon>Kickxellomycotina</taxon>
        <taxon>Kickxellomycetes</taxon>
        <taxon>Kickxellales</taxon>
        <taxon>Kickxellaceae</taxon>
        <taxon>Coemansia</taxon>
    </lineage>
</organism>
<keyword evidence="1" id="KW-0067">ATP-binding</keyword>
<gene>
    <name evidence="1" type="primary">SEN1</name>
    <name evidence="1" type="ORF">IWW38_000087</name>
</gene>
<dbReference type="EMBL" id="JANBVB010000001">
    <property type="protein sequence ID" value="KAJ2901122.1"/>
    <property type="molecule type" value="Genomic_DNA"/>
</dbReference>
<proteinExistence type="predicted"/>